<feature type="domain" description="HMA" evidence="19">
    <location>
        <begin position="595"/>
        <end position="661"/>
    </location>
</feature>
<dbReference type="PROSITE" id="PS00154">
    <property type="entry name" value="ATPASE_E1_E2"/>
    <property type="match status" value="1"/>
</dbReference>
<dbReference type="GO" id="GO:0043682">
    <property type="term" value="F:P-type divalent copper transporter activity"/>
    <property type="evidence" value="ECO:0007669"/>
    <property type="project" value="TreeGrafter"/>
</dbReference>
<feature type="region of interest" description="Disordered" evidence="17">
    <location>
        <begin position="857"/>
        <end position="885"/>
    </location>
</feature>
<comment type="subcellular location">
    <subcellularLocation>
        <location evidence="1">Endomembrane system</location>
        <topology evidence="1">Multi-pass membrane protein</topology>
    </subcellularLocation>
</comment>
<evidence type="ECO:0000256" key="1">
    <source>
        <dbReference type="ARBA" id="ARBA00004127"/>
    </source>
</evidence>
<dbReference type="PROSITE" id="PS50846">
    <property type="entry name" value="HMA_2"/>
    <property type="match status" value="6"/>
</dbReference>
<protein>
    <recommendedName>
        <fullName evidence="3">P-type Cu(+) transporter</fullName>
        <ecNumber evidence="3">7.2.2.8</ecNumber>
    </recommendedName>
</protein>
<dbReference type="CDD" id="cd00371">
    <property type="entry name" value="HMA"/>
    <property type="match status" value="7"/>
</dbReference>
<dbReference type="InterPro" id="IPR018303">
    <property type="entry name" value="ATPase_P-typ_P_site"/>
</dbReference>
<dbReference type="NCBIfam" id="TIGR01494">
    <property type="entry name" value="ATPase_P-type"/>
    <property type="match status" value="1"/>
</dbReference>
<organism evidence="20 21">
    <name type="scientific">Lichtheimia ornata</name>
    <dbReference type="NCBI Taxonomy" id="688661"/>
    <lineage>
        <taxon>Eukaryota</taxon>
        <taxon>Fungi</taxon>
        <taxon>Fungi incertae sedis</taxon>
        <taxon>Mucoromycota</taxon>
        <taxon>Mucoromycotina</taxon>
        <taxon>Mucoromycetes</taxon>
        <taxon>Mucorales</taxon>
        <taxon>Lichtheimiaceae</taxon>
        <taxon>Lichtheimia</taxon>
    </lineage>
</organism>
<dbReference type="InterPro" id="IPR036412">
    <property type="entry name" value="HAD-like_sf"/>
</dbReference>
<keyword evidence="8" id="KW-0547">Nucleotide-binding</keyword>
<sequence>MSSQHRIQVSISGMTCNSCVKSITQALQELPGVDASSVAVDLNTGQATLLAQDQISSLVISTIQDLGYEATGDNNKQEEPRLHVTLSISGMTCSHCCDTIQHALSNLPGVVHDSIHVTLGSASLFLNDPHVMTKDQLAEAIEDLGYDVDSVRFEYMGQEEANMGTAPPMGSSMEEHSTTPPHYKIAKVSVSGMTCSHCTRTIAATLQALPGAIVESVQVDLGDQLATMVFQGDSITSDVLVNAIQDAGYDVDGRPRIDTMSSAQQASLQGAGTTSTTKNSASSVHSSNSQSTMTDSGLRKVVMRVIGMTCHSCVTAVTDALEHGVLHIQQGSIRVDLETEMAMFISRRPEASRVRQVVEDRGYDVENIQIIHNLLPPLVISDDPQQGQPLSRSATTDSIASLGAVSVDTPSVAVPSKVTMQISGMTCASCVRNIEQGLSALPGVVPESVKVNLLVGVGSFSLHGDVIDEETIEQAVSRMGYTASNISIIAEQRESSASELSNVYQADMIISGMFCMNCVDKVRHALEQLPGTKHDSINIDYDSGKTSFQYNGNNITRERIRQAILQLGFMAESIDVIKLIQEQQQSEKKKDSSQVSTRLTVTGMTCSSCVANIERAILKQPGIFSCQVNLLAKSAVVQHDPAIVGARALANMIEQLGYKAELAPTGGMDTLMDQREAMRASLNKEIGILKWRFYWSLVFAIPIVIFDMIFMMGLPQDNPVRMAFETPITDGLMVGDVVSFLLATPVQFWLGWPFYVKAYRSLRYTRSANMETLVAMGTTVAYCASVGTIIAAMARHTHKEGMNYFETSVLLITFIHFGKWLEALAKGKTAETITKLMDLQPDKAILVEFSQASSDKSATTAAASDDETTLTTQPSINSKSKAKGVIEREHVPERMNEREIDANDIQVGDILKVNAGARIPCDGKLWRGTTSTDESMITGESVPVSKKEGDDVITATINLSSPIYIRAIRVGSDTTLSRIIQLVQDAQASPKAPIEYVADRISSVFVPVVIVLALITFIIWEVATIYDMYPDEWVPMGGDKTTFSVMLGVSVLVIACPCGLGLASPTAVMVGTGIAARHGVLVKGGGYALEMASRITTIAFDKTGTLTQGKPVVTDSWTAPTPGASSEGSSNDNEAERERAVWKLLGRVTSASNHPLSKAIAKHAKHVISPYEQDDEEDEDGQQTNDEAFAGVTLKNAKEVAGRGVLATLALSSQVAVQFWPPHHRSQAESSQERLVNVFLGNQEWMNENRARYANKRQAQQCQDLLETWQNGGKSIVLLAMAPVGGGDERKHADGCNDECSCVVCRCSSGSICCSASRTMIVGQVAVADIVRPEAKGVVAQLRKQGIEVWMITGDNERTGRVIAEQLSIDKDCVLAGVKPEQKADKIRNLQQRGGVVRSNRRRLWKKNKNNYVQPVVAMVGDGINDSPSLAQADVGISVGSATDVAIEAASIVLIRNSLWDLLTMYDVSRAVVRRIRINFVWAFAYNVTAIPIAAGILYPGTGHGLPTYVAGIAMVASSISVVCSSLLLRLYRAPKFVREQQKQHNM</sequence>
<feature type="compositionally biased region" description="Polar residues" evidence="17">
    <location>
        <begin position="261"/>
        <end position="274"/>
    </location>
</feature>
<evidence type="ECO:0000313" key="20">
    <source>
        <dbReference type="EMBL" id="KAJ8662465.1"/>
    </source>
</evidence>
<feature type="compositionally biased region" description="Low complexity" evidence="17">
    <location>
        <begin position="275"/>
        <end position="294"/>
    </location>
</feature>
<evidence type="ECO:0000259" key="19">
    <source>
        <dbReference type="PROSITE" id="PS50846"/>
    </source>
</evidence>
<dbReference type="InterPro" id="IPR023299">
    <property type="entry name" value="ATPase_P-typ_cyto_dom_N"/>
</dbReference>
<dbReference type="PRINTS" id="PR00942">
    <property type="entry name" value="CUATPASEI"/>
</dbReference>
<dbReference type="SFLD" id="SFLDG00002">
    <property type="entry name" value="C1.7:_P-type_atpase_like"/>
    <property type="match status" value="1"/>
</dbReference>
<name>A0AAD7Y197_9FUNG</name>
<evidence type="ECO:0000313" key="21">
    <source>
        <dbReference type="Proteomes" id="UP001234581"/>
    </source>
</evidence>
<keyword evidence="5 18" id="KW-0812">Transmembrane</keyword>
<dbReference type="SUPFAM" id="SSF81665">
    <property type="entry name" value="Calcium ATPase, transmembrane domain M"/>
    <property type="match status" value="1"/>
</dbReference>
<evidence type="ECO:0000256" key="12">
    <source>
        <dbReference type="ARBA" id="ARBA00022967"/>
    </source>
</evidence>
<dbReference type="Gene3D" id="3.40.50.1000">
    <property type="entry name" value="HAD superfamily/HAD-like"/>
    <property type="match status" value="1"/>
</dbReference>
<feature type="domain" description="HMA" evidence="19">
    <location>
        <begin position="184"/>
        <end position="252"/>
    </location>
</feature>
<dbReference type="Gene3D" id="2.70.150.10">
    <property type="entry name" value="Calcium-transporting ATPase, cytoplasmic transduction domain A"/>
    <property type="match status" value="1"/>
</dbReference>
<keyword evidence="14" id="KW-0186">Copper</keyword>
<keyword evidence="9" id="KW-0187">Copper transport</keyword>
<dbReference type="GO" id="GO:0140581">
    <property type="term" value="F:P-type monovalent copper transporter activity"/>
    <property type="evidence" value="ECO:0007669"/>
    <property type="project" value="UniProtKB-EC"/>
</dbReference>
<dbReference type="InterPro" id="IPR023298">
    <property type="entry name" value="ATPase_P-typ_TM_dom_sf"/>
</dbReference>
<feature type="transmembrane region" description="Helical" evidence="18">
    <location>
        <begin position="1043"/>
        <end position="1063"/>
    </location>
</feature>
<dbReference type="GO" id="GO:0016887">
    <property type="term" value="F:ATP hydrolysis activity"/>
    <property type="evidence" value="ECO:0007669"/>
    <property type="project" value="InterPro"/>
</dbReference>
<dbReference type="Gene3D" id="3.40.1110.10">
    <property type="entry name" value="Calcium-transporting ATPase, cytoplasmic domain N"/>
    <property type="match status" value="1"/>
</dbReference>
<evidence type="ECO:0000256" key="13">
    <source>
        <dbReference type="ARBA" id="ARBA00022989"/>
    </source>
</evidence>
<dbReference type="SUPFAM" id="SSF81653">
    <property type="entry name" value="Calcium ATPase, transduction domain A"/>
    <property type="match status" value="1"/>
</dbReference>
<feature type="domain" description="HMA" evidence="19">
    <location>
        <begin position="82"/>
        <end position="149"/>
    </location>
</feature>
<dbReference type="PANTHER" id="PTHR43520">
    <property type="entry name" value="ATP7, ISOFORM B"/>
    <property type="match status" value="1"/>
</dbReference>
<keyword evidence="16 18" id="KW-0472">Membrane</keyword>
<evidence type="ECO:0000256" key="16">
    <source>
        <dbReference type="ARBA" id="ARBA00023136"/>
    </source>
</evidence>
<dbReference type="PROSITE" id="PS01047">
    <property type="entry name" value="HMA_1"/>
    <property type="match status" value="6"/>
</dbReference>
<feature type="transmembrane region" description="Helical" evidence="18">
    <location>
        <begin position="732"/>
        <end position="752"/>
    </location>
</feature>
<feature type="region of interest" description="Disordered" evidence="17">
    <location>
        <begin position="1111"/>
        <end position="1137"/>
    </location>
</feature>
<dbReference type="InterPro" id="IPR017969">
    <property type="entry name" value="Heavy-metal-associated_CS"/>
</dbReference>
<dbReference type="InterPro" id="IPR006121">
    <property type="entry name" value="HMA_dom"/>
</dbReference>
<evidence type="ECO:0000256" key="14">
    <source>
        <dbReference type="ARBA" id="ARBA00023008"/>
    </source>
</evidence>
<reference evidence="20 21" key="1">
    <citation type="submission" date="2023-03" db="EMBL/GenBank/DDBJ databases">
        <title>Genome sequence of Lichtheimia ornata CBS 291.66.</title>
        <authorList>
            <person name="Mohabir J.T."/>
            <person name="Shea T.P."/>
            <person name="Kurbessoian T."/>
            <person name="Berby B."/>
            <person name="Fontaine J."/>
            <person name="Livny J."/>
            <person name="Gnirke A."/>
            <person name="Stajich J.E."/>
            <person name="Cuomo C.A."/>
        </authorList>
    </citation>
    <scope>NUCLEOTIDE SEQUENCE [LARGE SCALE GENOMIC DNA]</scope>
    <source>
        <strain evidence="20">CBS 291.66</strain>
    </source>
</reference>
<keyword evidence="11" id="KW-0460">Magnesium</keyword>
<feature type="domain" description="HMA" evidence="19">
    <location>
        <begin position="504"/>
        <end position="572"/>
    </location>
</feature>
<evidence type="ECO:0000256" key="9">
    <source>
        <dbReference type="ARBA" id="ARBA00022796"/>
    </source>
</evidence>
<evidence type="ECO:0000256" key="18">
    <source>
        <dbReference type="SAM" id="Phobius"/>
    </source>
</evidence>
<dbReference type="FunFam" id="3.40.50.1000:FF:000144">
    <property type="entry name" value="copper-transporting ATPase 1 isoform X2"/>
    <property type="match status" value="1"/>
</dbReference>
<dbReference type="PANTHER" id="PTHR43520:SF8">
    <property type="entry name" value="P-TYPE CU(+) TRANSPORTER"/>
    <property type="match status" value="1"/>
</dbReference>
<keyword evidence="13 18" id="KW-1133">Transmembrane helix</keyword>
<dbReference type="InterPro" id="IPR059000">
    <property type="entry name" value="ATPase_P-type_domA"/>
</dbReference>
<dbReference type="GO" id="GO:0005507">
    <property type="term" value="F:copper ion binding"/>
    <property type="evidence" value="ECO:0007669"/>
    <property type="project" value="InterPro"/>
</dbReference>
<evidence type="ECO:0000256" key="15">
    <source>
        <dbReference type="ARBA" id="ARBA00023065"/>
    </source>
</evidence>
<keyword evidence="10" id="KW-0067">ATP-binding</keyword>
<evidence type="ECO:0000256" key="3">
    <source>
        <dbReference type="ARBA" id="ARBA00012517"/>
    </source>
</evidence>
<dbReference type="SFLD" id="SFLDF00027">
    <property type="entry name" value="p-type_atpase"/>
    <property type="match status" value="1"/>
</dbReference>
<feature type="domain" description="HMA" evidence="19">
    <location>
        <begin position="5"/>
        <end position="71"/>
    </location>
</feature>
<dbReference type="CDD" id="cd02094">
    <property type="entry name" value="P-type_ATPase_Cu-like"/>
    <property type="match status" value="1"/>
</dbReference>
<feature type="region of interest" description="Disordered" evidence="17">
    <location>
        <begin position="261"/>
        <end position="295"/>
    </location>
</feature>
<dbReference type="SUPFAM" id="SSF56784">
    <property type="entry name" value="HAD-like"/>
    <property type="match status" value="1"/>
</dbReference>
<feature type="transmembrane region" description="Helical" evidence="18">
    <location>
        <begin position="1004"/>
        <end position="1023"/>
    </location>
</feature>
<dbReference type="SFLD" id="SFLDS00003">
    <property type="entry name" value="Haloacid_Dehalogenase"/>
    <property type="match status" value="1"/>
</dbReference>
<dbReference type="InterPro" id="IPR036163">
    <property type="entry name" value="HMA_dom_sf"/>
</dbReference>
<keyword evidence="7" id="KW-0677">Repeat</keyword>
<dbReference type="GO" id="GO:0016020">
    <property type="term" value="C:membrane"/>
    <property type="evidence" value="ECO:0007669"/>
    <property type="project" value="InterPro"/>
</dbReference>
<keyword evidence="4" id="KW-0813">Transport</keyword>
<evidence type="ECO:0000256" key="11">
    <source>
        <dbReference type="ARBA" id="ARBA00022842"/>
    </source>
</evidence>
<evidence type="ECO:0000256" key="8">
    <source>
        <dbReference type="ARBA" id="ARBA00022741"/>
    </source>
</evidence>
<gene>
    <name evidence="20" type="ORF">O0I10_001424</name>
</gene>
<feature type="transmembrane region" description="Helical" evidence="18">
    <location>
        <begin position="1480"/>
        <end position="1500"/>
    </location>
</feature>
<dbReference type="Pfam" id="PF00122">
    <property type="entry name" value="E1-E2_ATPase"/>
    <property type="match status" value="1"/>
</dbReference>
<keyword evidence="6" id="KW-0479">Metal-binding</keyword>
<dbReference type="EC" id="7.2.2.8" evidence="3"/>
<dbReference type="PRINTS" id="PR00119">
    <property type="entry name" value="CATATPASE"/>
</dbReference>
<evidence type="ECO:0000256" key="7">
    <source>
        <dbReference type="ARBA" id="ARBA00022737"/>
    </source>
</evidence>
<dbReference type="GO" id="GO:0005524">
    <property type="term" value="F:ATP binding"/>
    <property type="evidence" value="ECO:0007669"/>
    <property type="project" value="UniProtKB-KW"/>
</dbReference>
<feature type="transmembrane region" description="Helical" evidence="18">
    <location>
        <begin position="693"/>
        <end position="711"/>
    </location>
</feature>
<evidence type="ECO:0000256" key="4">
    <source>
        <dbReference type="ARBA" id="ARBA00022448"/>
    </source>
</evidence>
<dbReference type="Pfam" id="PF00702">
    <property type="entry name" value="Hydrolase"/>
    <property type="match status" value="2"/>
</dbReference>
<comment type="caution">
    <text evidence="20">The sequence shown here is derived from an EMBL/GenBank/DDBJ whole genome shotgun (WGS) entry which is preliminary data.</text>
</comment>
<dbReference type="InterPro" id="IPR006122">
    <property type="entry name" value="HMA_Cu_ion-bd"/>
</dbReference>
<dbReference type="EMBL" id="JARTCD010000004">
    <property type="protein sequence ID" value="KAJ8662465.1"/>
    <property type="molecule type" value="Genomic_DNA"/>
</dbReference>
<feature type="compositionally biased region" description="Polar residues" evidence="17">
    <location>
        <begin position="1115"/>
        <end position="1132"/>
    </location>
</feature>
<proteinExistence type="inferred from homology"/>
<dbReference type="FunFam" id="3.30.70.100:FF:000001">
    <property type="entry name" value="ATPase copper transporting beta"/>
    <property type="match status" value="3"/>
</dbReference>
<dbReference type="InterPro" id="IPR001757">
    <property type="entry name" value="P_typ_ATPase"/>
</dbReference>
<dbReference type="InterPro" id="IPR044492">
    <property type="entry name" value="P_typ_ATPase_HD_dom"/>
</dbReference>
<dbReference type="GeneID" id="83208842"/>
<evidence type="ECO:0000256" key="10">
    <source>
        <dbReference type="ARBA" id="ARBA00022840"/>
    </source>
</evidence>
<evidence type="ECO:0000256" key="6">
    <source>
        <dbReference type="ARBA" id="ARBA00022723"/>
    </source>
</evidence>
<dbReference type="GO" id="GO:0012505">
    <property type="term" value="C:endomembrane system"/>
    <property type="evidence" value="ECO:0007669"/>
    <property type="project" value="UniProtKB-SubCell"/>
</dbReference>
<feature type="transmembrane region" description="Helical" evidence="18">
    <location>
        <begin position="1506"/>
        <end position="1529"/>
    </location>
</feature>
<dbReference type="SUPFAM" id="SSF55008">
    <property type="entry name" value="HMA, heavy metal-associated domain"/>
    <property type="match status" value="7"/>
</dbReference>
<dbReference type="InterPro" id="IPR023214">
    <property type="entry name" value="HAD_sf"/>
</dbReference>
<feature type="domain" description="HMA" evidence="19">
    <location>
        <begin position="416"/>
        <end position="484"/>
    </location>
</feature>
<dbReference type="Pfam" id="PF00403">
    <property type="entry name" value="HMA"/>
    <property type="match status" value="6"/>
</dbReference>
<dbReference type="RefSeq" id="XP_058347378.1">
    <property type="nucleotide sequence ID" value="XM_058481521.1"/>
</dbReference>
<dbReference type="InterPro" id="IPR008250">
    <property type="entry name" value="ATPase_P-typ_transduc_dom_A_sf"/>
</dbReference>
<comment type="similarity">
    <text evidence="2">Belongs to the cation transport ATPase (P-type) (TC 3.A.3) family. Type IB subfamily.</text>
</comment>
<evidence type="ECO:0000256" key="2">
    <source>
        <dbReference type="ARBA" id="ARBA00006024"/>
    </source>
</evidence>
<evidence type="ECO:0000256" key="5">
    <source>
        <dbReference type="ARBA" id="ARBA00022692"/>
    </source>
</evidence>
<dbReference type="Gene3D" id="3.30.70.100">
    <property type="match status" value="7"/>
</dbReference>
<dbReference type="Proteomes" id="UP001234581">
    <property type="component" value="Unassembled WGS sequence"/>
</dbReference>
<keyword evidence="15" id="KW-0406">Ion transport</keyword>
<dbReference type="GO" id="GO:0055070">
    <property type="term" value="P:copper ion homeostasis"/>
    <property type="evidence" value="ECO:0007669"/>
    <property type="project" value="TreeGrafter"/>
</dbReference>
<dbReference type="NCBIfam" id="TIGR00003">
    <property type="entry name" value="copper ion binding protein"/>
    <property type="match status" value="3"/>
</dbReference>
<evidence type="ECO:0000256" key="17">
    <source>
        <dbReference type="SAM" id="MobiDB-lite"/>
    </source>
</evidence>
<accession>A0AAD7Y197</accession>
<keyword evidence="12" id="KW-1278">Translocase</keyword>
<feature type="transmembrane region" description="Helical" evidence="18">
    <location>
        <begin position="772"/>
        <end position="794"/>
    </location>
</feature>
<keyword evidence="21" id="KW-1185">Reference proteome</keyword>